<dbReference type="AlphaFoldDB" id="A0A6B0U5L0"/>
<sequence>MPGPPTVVSFISSSLVAHLVTVSKASSSTDLPDCSLASTPFSFVINGFRGAGTGFNSEAFTCFITRRSTSETDHGKL</sequence>
<keyword evidence="1" id="KW-0732">Signal</keyword>
<accession>A0A6B0U5L0</accession>
<dbReference type="EMBL" id="GIFC01001752">
    <property type="protein sequence ID" value="MXU83835.1"/>
    <property type="molecule type" value="Transcribed_RNA"/>
</dbReference>
<evidence type="ECO:0000313" key="2">
    <source>
        <dbReference type="EMBL" id="MXU83835.1"/>
    </source>
</evidence>
<feature type="signal peptide" evidence="1">
    <location>
        <begin position="1"/>
        <end position="25"/>
    </location>
</feature>
<name>A0A6B0U5L0_IXORI</name>
<protein>
    <submittedName>
        <fullName evidence="2">Putative secreted protein</fullName>
    </submittedName>
</protein>
<proteinExistence type="predicted"/>
<evidence type="ECO:0000256" key="1">
    <source>
        <dbReference type="SAM" id="SignalP"/>
    </source>
</evidence>
<reference evidence="2" key="1">
    <citation type="submission" date="2019-12" db="EMBL/GenBank/DDBJ databases">
        <title>An insight into the sialome of adult female Ixodes ricinus ticks feeding for 6 days.</title>
        <authorList>
            <person name="Perner J."/>
            <person name="Ribeiro J.M.C."/>
        </authorList>
    </citation>
    <scope>NUCLEOTIDE SEQUENCE</scope>
    <source>
        <strain evidence="2">Semi-engorged</strain>
        <tissue evidence="2">Salivary glands</tissue>
    </source>
</reference>
<organism evidence="2">
    <name type="scientific">Ixodes ricinus</name>
    <name type="common">Common tick</name>
    <name type="synonym">Acarus ricinus</name>
    <dbReference type="NCBI Taxonomy" id="34613"/>
    <lineage>
        <taxon>Eukaryota</taxon>
        <taxon>Metazoa</taxon>
        <taxon>Ecdysozoa</taxon>
        <taxon>Arthropoda</taxon>
        <taxon>Chelicerata</taxon>
        <taxon>Arachnida</taxon>
        <taxon>Acari</taxon>
        <taxon>Parasitiformes</taxon>
        <taxon>Ixodida</taxon>
        <taxon>Ixodoidea</taxon>
        <taxon>Ixodidae</taxon>
        <taxon>Ixodinae</taxon>
        <taxon>Ixodes</taxon>
    </lineage>
</organism>
<feature type="chain" id="PRO_5025473288" evidence="1">
    <location>
        <begin position="26"/>
        <end position="77"/>
    </location>
</feature>